<evidence type="ECO:0000313" key="1">
    <source>
        <dbReference type="EMBL" id="OAX41400.1"/>
    </source>
</evidence>
<dbReference type="EMBL" id="KV448181">
    <property type="protein sequence ID" value="OAX41400.1"/>
    <property type="molecule type" value="Genomic_DNA"/>
</dbReference>
<dbReference type="SUPFAM" id="SSF52047">
    <property type="entry name" value="RNI-like"/>
    <property type="match status" value="1"/>
</dbReference>
<gene>
    <name evidence="1" type="ORF">K503DRAFT_502346</name>
</gene>
<sequence length="389" mass="44328">MPVIGENDNSSSMSPLEALETRRAQDLVTSPPPLLPVEILEQILQPQWKRCEDSHTWKEMANDMLSCSLASRTLYAIARANLYNDIQLVPSRLKSLRLFLRTVCEDFGGHCPAHALHFRQGPLAYQHGQGKEHTMLTEEIISCCTEIRYLELEGGRYSLQFTSGRPLPEYPSLKKLKVSGLDLHFLAPLLPRLLNLESFEAHSCDRSRDLVVLEEHLPPSFKLSTLSTSHTRLSRHQCKWLFASSSQSIESLKVQEVGASLCYLADIMGGFVKKLHISHLYYRQAISRFVNLQSLRIGEFDLHTDALRDDMPSSLKTFTFNWSRKTIQCDVPELLRCSWQPSLQSLDIYQSPTVNIENFSDETRQLLIAINNHLIEPCAARGIQINWLP</sequence>
<dbReference type="OrthoDB" id="2672295at2759"/>
<accession>A0A1B7N975</accession>
<dbReference type="Proteomes" id="UP000092154">
    <property type="component" value="Unassembled WGS sequence"/>
</dbReference>
<evidence type="ECO:0008006" key="3">
    <source>
        <dbReference type="Google" id="ProtNLM"/>
    </source>
</evidence>
<evidence type="ECO:0000313" key="2">
    <source>
        <dbReference type="Proteomes" id="UP000092154"/>
    </source>
</evidence>
<dbReference type="Gene3D" id="3.80.10.10">
    <property type="entry name" value="Ribonuclease Inhibitor"/>
    <property type="match status" value="1"/>
</dbReference>
<dbReference type="AlphaFoldDB" id="A0A1B7N975"/>
<protein>
    <recommendedName>
        <fullName evidence="3">F-box domain-containing protein</fullName>
    </recommendedName>
</protein>
<dbReference type="InParanoid" id="A0A1B7N975"/>
<dbReference type="InterPro" id="IPR032675">
    <property type="entry name" value="LRR_dom_sf"/>
</dbReference>
<reference evidence="1 2" key="1">
    <citation type="submission" date="2016-06" db="EMBL/GenBank/DDBJ databases">
        <title>Comparative genomics of the ectomycorrhizal sister species Rhizopogon vinicolor and Rhizopogon vesiculosus (Basidiomycota: Boletales) reveals a divergence of the mating type B locus.</title>
        <authorList>
            <consortium name="DOE Joint Genome Institute"/>
            <person name="Mujic A.B."/>
            <person name="Kuo A."/>
            <person name="Tritt A."/>
            <person name="Lipzen A."/>
            <person name="Chen C."/>
            <person name="Johnson J."/>
            <person name="Sharma A."/>
            <person name="Barry K."/>
            <person name="Grigoriev I.V."/>
            <person name="Spatafora J.W."/>
        </authorList>
    </citation>
    <scope>NUCLEOTIDE SEQUENCE [LARGE SCALE GENOMIC DNA]</scope>
    <source>
        <strain evidence="1 2">AM-OR11-026</strain>
    </source>
</reference>
<proteinExistence type="predicted"/>
<organism evidence="1 2">
    <name type="scientific">Rhizopogon vinicolor AM-OR11-026</name>
    <dbReference type="NCBI Taxonomy" id="1314800"/>
    <lineage>
        <taxon>Eukaryota</taxon>
        <taxon>Fungi</taxon>
        <taxon>Dikarya</taxon>
        <taxon>Basidiomycota</taxon>
        <taxon>Agaricomycotina</taxon>
        <taxon>Agaricomycetes</taxon>
        <taxon>Agaricomycetidae</taxon>
        <taxon>Boletales</taxon>
        <taxon>Suillineae</taxon>
        <taxon>Rhizopogonaceae</taxon>
        <taxon>Rhizopogon</taxon>
    </lineage>
</organism>
<name>A0A1B7N975_9AGAM</name>
<keyword evidence="2" id="KW-1185">Reference proteome</keyword>